<feature type="signal peptide" evidence="1">
    <location>
        <begin position="1"/>
        <end position="22"/>
    </location>
</feature>
<dbReference type="InterPro" id="IPR005135">
    <property type="entry name" value="Endo/exonuclease/phosphatase"/>
</dbReference>
<evidence type="ECO:0000313" key="4">
    <source>
        <dbReference type="Proteomes" id="UP000464378"/>
    </source>
</evidence>
<feature type="chain" id="PRO_5033535085" description="Endonuclease/exonuclease/phosphatase domain-containing protein" evidence="1">
    <location>
        <begin position="23"/>
        <end position="331"/>
    </location>
</feature>
<keyword evidence="1" id="KW-0732">Signal</keyword>
<accession>A0A6C2YXV9</accession>
<reference evidence="3" key="1">
    <citation type="submission" date="2019-04" db="EMBL/GenBank/DDBJ databases">
        <authorList>
            <consortium name="Science for Life Laboratories"/>
        </authorList>
    </citation>
    <scope>NUCLEOTIDE SEQUENCE</scope>
    <source>
        <strain evidence="3">MBLW1</strain>
    </source>
</reference>
<gene>
    <name evidence="3" type="ORF">GMBLW1_35610</name>
</gene>
<keyword evidence="4" id="KW-1185">Reference proteome</keyword>
<dbReference type="EMBL" id="LR586016">
    <property type="protein sequence ID" value="VIP05632.1"/>
    <property type="molecule type" value="Genomic_DNA"/>
</dbReference>
<dbReference type="InterPro" id="IPR036691">
    <property type="entry name" value="Endo/exonu/phosph_ase_sf"/>
</dbReference>
<sequence>MARWLPVGLMAVLLLGPTPVRAGQLVVACWNVENLFDTVDDPKVELDEEYTPTAEKKWTPERLKRKLKNLAGVIRSMNDGKGPDVLGLGEIENRLVLEMLVTELAPLNRDYRIVHQDSPSDRGIDTAILYDAKVAKLLASTFVFIDADKTRDSTFAELEVAGQKLVVSMNHWPSRGNPEPARITAAQTVRKRIDAMLKDDPNTAIIVMGDLNDEPTNVSIRDHLKAVTDPAARTGDQLLNTAKELPSGIKGTYVYQNKWEFIDHLIVSPGLLRPTGLRWKAGSTVPYVTPEQIFTPNNPNQIPRPNRSYTGNNYHATGISDHLPVIATFEY</sequence>
<feature type="domain" description="Endonuclease/exonuclease/phosphatase" evidence="2">
    <location>
        <begin position="27"/>
        <end position="328"/>
    </location>
</feature>
<evidence type="ECO:0000313" key="3">
    <source>
        <dbReference type="EMBL" id="VIP05632.1"/>
    </source>
</evidence>
<organism evidence="3">
    <name type="scientific">Tuwongella immobilis</name>
    <dbReference type="NCBI Taxonomy" id="692036"/>
    <lineage>
        <taxon>Bacteria</taxon>
        <taxon>Pseudomonadati</taxon>
        <taxon>Planctomycetota</taxon>
        <taxon>Planctomycetia</taxon>
        <taxon>Gemmatales</taxon>
        <taxon>Gemmataceae</taxon>
        <taxon>Tuwongella</taxon>
    </lineage>
</organism>
<evidence type="ECO:0000256" key="1">
    <source>
        <dbReference type="SAM" id="SignalP"/>
    </source>
</evidence>
<dbReference type="GO" id="GO:0004527">
    <property type="term" value="F:exonuclease activity"/>
    <property type="evidence" value="ECO:0007669"/>
    <property type="project" value="UniProtKB-KW"/>
</dbReference>
<dbReference type="RefSeq" id="WP_162660763.1">
    <property type="nucleotide sequence ID" value="NZ_LR593887.1"/>
</dbReference>
<dbReference type="Pfam" id="PF19580">
    <property type="entry name" value="Exo_endo_phos_3"/>
    <property type="match status" value="1"/>
</dbReference>
<dbReference type="Gene3D" id="3.60.10.10">
    <property type="entry name" value="Endonuclease/exonuclease/phosphatase"/>
    <property type="match status" value="1"/>
</dbReference>
<dbReference type="SUPFAM" id="SSF56219">
    <property type="entry name" value="DNase I-like"/>
    <property type="match status" value="1"/>
</dbReference>
<dbReference type="GO" id="GO:0004519">
    <property type="term" value="F:endonuclease activity"/>
    <property type="evidence" value="ECO:0007669"/>
    <property type="project" value="UniProtKB-KW"/>
</dbReference>
<keyword evidence="3" id="KW-0269">Exonuclease</keyword>
<dbReference type="Proteomes" id="UP000464378">
    <property type="component" value="Chromosome"/>
</dbReference>
<dbReference type="AlphaFoldDB" id="A0A6C2YXV9"/>
<keyword evidence="3" id="KW-0255">Endonuclease</keyword>
<keyword evidence="3" id="KW-0540">Nuclease</keyword>
<dbReference type="PANTHER" id="PTHR42834:SF1">
    <property type="entry name" value="ENDONUCLEASE_EXONUCLEASE_PHOSPHATASE FAMILY PROTEIN (AFU_ORTHOLOGUE AFUA_3G09210)"/>
    <property type="match status" value="1"/>
</dbReference>
<dbReference type="KEGG" id="tim:GMBLW1_35610"/>
<dbReference type="EMBL" id="LR593887">
    <property type="protein sequence ID" value="VTS08620.1"/>
    <property type="molecule type" value="Genomic_DNA"/>
</dbReference>
<dbReference type="InParanoid" id="A0A6C2YXV9"/>
<evidence type="ECO:0000259" key="2">
    <source>
        <dbReference type="Pfam" id="PF19580"/>
    </source>
</evidence>
<name>A0A6C2YXV9_9BACT</name>
<keyword evidence="3" id="KW-0378">Hydrolase</keyword>
<protein>
    <recommendedName>
        <fullName evidence="2">Endonuclease/exonuclease/phosphatase domain-containing protein</fullName>
    </recommendedName>
</protein>
<dbReference type="PANTHER" id="PTHR42834">
    <property type="entry name" value="ENDONUCLEASE/EXONUCLEASE/PHOSPHATASE FAMILY PROTEIN (AFU_ORTHOLOGUE AFUA_3G09210)"/>
    <property type="match status" value="1"/>
</dbReference>
<proteinExistence type="predicted"/>